<organism evidence="3 4">
    <name type="scientific">Bugula neritina</name>
    <name type="common">Brown bryozoan</name>
    <name type="synonym">Sertularia neritina</name>
    <dbReference type="NCBI Taxonomy" id="10212"/>
    <lineage>
        <taxon>Eukaryota</taxon>
        <taxon>Metazoa</taxon>
        <taxon>Spiralia</taxon>
        <taxon>Lophotrochozoa</taxon>
        <taxon>Bryozoa</taxon>
        <taxon>Gymnolaemata</taxon>
        <taxon>Cheilostomatida</taxon>
        <taxon>Flustrina</taxon>
        <taxon>Buguloidea</taxon>
        <taxon>Bugulidae</taxon>
        <taxon>Bugula</taxon>
    </lineage>
</organism>
<name>A0A7J7IUL7_BUGNE</name>
<keyword evidence="4" id="KW-1185">Reference proteome</keyword>
<evidence type="ECO:0000259" key="2">
    <source>
        <dbReference type="PROSITE" id="PS51232"/>
    </source>
</evidence>
<reference evidence="3" key="1">
    <citation type="submission" date="2020-06" db="EMBL/GenBank/DDBJ databases">
        <title>Draft genome of Bugula neritina, a colonial animal packing powerful symbionts and potential medicines.</title>
        <authorList>
            <person name="Rayko M."/>
        </authorList>
    </citation>
    <scope>NUCLEOTIDE SEQUENCE [LARGE SCALE GENOMIC DNA]</scope>
    <source>
        <strain evidence="3">Kwan_BN1</strain>
    </source>
</reference>
<dbReference type="InterPro" id="IPR011989">
    <property type="entry name" value="ARM-like"/>
</dbReference>
<dbReference type="GO" id="GO:0030036">
    <property type="term" value="P:actin cytoskeleton organization"/>
    <property type="evidence" value="ECO:0007669"/>
    <property type="project" value="InterPro"/>
</dbReference>
<dbReference type="GO" id="GO:0003779">
    <property type="term" value="F:actin binding"/>
    <property type="evidence" value="ECO:0007669"/>
    <property type="project" value="InterPro"/>
</dbReference>
<protein>
    <submittedName>
        <fullName evidence="3">Form3</fullName>
    </submittedName>
</protein>
<dbReference type="Pfam" id="PF24959">
    <property type="entry name" value="FH3_FHOD1-3"/>
    <property type="match status" value="1"/>
</dbReference>
<dbReference type="Gene3D" id="1.25.10.10">
    <property type="entry name" value="Leucine-rich Repeat Variant"/>
    <property type="match status" value="1"/>
</dbReference>
<keyword evidence="1" id="KW-0009">Actin-binding</keyword>
<evidence type="ECO:0000256" key="1">
    <source>
        <dbReference type="ARBA" id="ARBA00023203"/>
    </source>
</evidence>
<feature type="domain" description="GBD/FH3" evidence="2">
    <location>
        <begin position="1"/>
        <end position="150"/>
    </location>
</feature>
<dbReference type="OrthoDB" id="26518at2759"/>
<proteinExistence type="predicted"/>
<dbReference type="PROSITE" id="PS51232">
    <property type="entry name" value="GBD_FH3"/>
    <property type="match status" value="1"/>
</dbReference>
<dbReference type="AlphaFoldDB" id="A0A7J7IUL7"/>
<evidence type="ECO:0000313" key="3">
    <source>
        <dbReference type="EMBL" id="KAF6017613.1"/>
    </source>
</evidence>
<dbReference type="GO" id="GO:0031267">
    <property type="term" value="F:small GTPase binding"/>
    <property type="evidence" value="ECO:0007669"/>
    <property type="project" value="InterPro"/>
</dbReference>
<dbReference type="InterPro" id="IPR056771">
    <property type="entry name" value="FH3_FHOD1-3-like"/>
</dbReference>
<dbReference type="InterPro" id="IPR016024">
    <property type="entry name" value="ARM-type_fold"/>
</dbReference>
<dbReference type="PANTHER" id="PTHR46345">
    <property type="entry name" value="INVERTED FORMIN-2"/>
    <property type="match status" value="1"/>
</dbReference>
<evidence type="ECO:0000313" key="4">
    <source>
        <dbReference type="Proteomes" id="UP000593567"/>
    </source>
</evidence>
<dbReference type="Proteomes" id="UP000593567">
    <property type="component" value="Unassembled WGS sequence"/>
</dbReference>
<gene>
    <name evidence="3" type="ORF">EB796_024094</name>
</gene>
<dbReference type="SUPFAM" id="SSF48371">
    <property type="entry name" value="ARM repeat"/>
    <property type="match status" value="1"/>
</dbReference>
<accession>A0A7J7IUL7</accession>
<dbReference type="InterPro" id="IPR014768">
    <property type="entry name" value="GBD/FH3_dom"/>
</dbReference>
<comment type="caution">
    <text evidence="3">The sequence shown here is derived from an EMBL/GenBank/DDBJ whole genome shotgun (WGS) entry which is preliminary data.</text>
</comment>
<dbReference type="EMBL" id="VXIV02003375">
    <property type="protein sequence ID" value="KAF6017613.1"/>
    <property type="molecule type" value="Genomic_DNA"/>
</dbReference>
<sequence length="150" mass="17247">MNSQTGLDYIIENKEFTQKLATALDTTNTVVKKQVIELLSALCVYSSEGYDRALSALQHFKEQKRLSNRFKFIITELEDSDDGAYKTALLAFCNCIIISTEKVEDRVRIRNELVGQKLLDIIEELRIHLPMLHISFKGRLTFVHEMSCMT</sequence>
<dbReference type="PANTHER" id="PTHR46345:SF8">
    <property type="entry name" value="FORMIN 3, ISOFORM B"/>
    <property type="match status" value="1"/>
</dbReference>